<feature type="region of interest" description="Disordered" evidence="1">
    <location>
        <begin position="111"/>
        <end position="130"/>
    </location>
</feature>
<evidence type="ECO:0000313" key="2">
    <source>
        <dbReference type="EMBL" id="EJK66244.1"/>
    </source>
</evidence>
<keyword evidence="3" id="KW-1185">Reference proteome</keyword>
<gene>
    <name evidence="2" type="ORF">THAOC_12853</name>
</gene>
<name>K0SMP1_THAOC</name>
<proteinExistence type="predicted"/>
<dbReference type="Proteomes" id="UP000266841">
    <property type="component" value="Unassembled WGS sequence"/>
</dbReference>
<organism evidence="2 3">
    <name type="scientific">Thalassiosira oceanica</name>
    <name type="common">Marine diatom</name>
    <dbReference type="NCBI Taxonomy" id="159749"/>
    <lineage>
        <taxon>Eukaryota</taxon>
        <taxon>Sar</taxon>
        <taxon>Stramenopiles</taxon>
        <taxon>Ochrophyta</taxon>
        <taxon>Bacillariophyta</taxon>
        <taxon>Coscinodiscophyceae</taxon>
        <taxon>Thalassiosirophycidae</taxon>
        <taxon>Thalassiosirales</taxon>
        <taxon>Thalassiosiraceae</taxon>
        <taxon>Thalassiosira</taxon>
    </lineage>
</organism>
<dbReference type="EMBL" id="AGNL01015156">
    <property type="protein sequence ID" value="EJK66244.1"/>
    <property type="molecule type" value="Genomic_DNA"/>
</dbReference>
<dbReference type="AlphaFoldDB" id="K0SMP1"/>
<feature type="compositionally biased region" description="Pro residues" evidence="1">
    <location>
        <begin position="1"/>
        <end position="10"/>
    </location>
</feature>
<feature type="region of interest" description="Disordered" evidence="1">
    <location>
        <begin position="1"/>
        <end position="38"/>
    </location>
</feature>
<comment type="caution">
    <text evidence="2">The sequence shown here is derived from an EMBL/GenBank/DDBJ whole genome shotgun (WGS) entry which is preliminary data.</text>
</comment>
<evidence type="ECO:0000313" key="3">
    <source>
        <dbReference type="Proteomes" id="UP000266841"/>
    </source>
</evidence>
<feature type="non-terminal residue" evidence="2">
    <location>
        <position position="1"/>
    </location>
</feature>
<evidence type="ECO:0000256" key="1">
    <source>
        <dbReference type="SAM" id="MobiDB-lite"/>
    </source>
</evidence>
<protein>
    <submittedName>
        <fullName evidence="2">Uncharacterized protein</fullName>
    </submittedName>
</protein>
<sequence>EVYGPIPPRIPEVGADHLHGVASERSSPSHKSVPSRKSVPVWTQRYWLELPDKGSPNHLSDVENMRSISIAQRSQKLWTEEHGVSGDYGHLAVIRHLSGTLLGHGNTIIPKHGRRVHDDHAIGSPSSSRT</sequence>
<accession>K0SMP1</accession>
<reference evidence="2 3" key="1">
    <citation type="journal article" date="2012" name="Genome Biol.">
        <title>Genome and low-iron response of an oceanic diatom adapted to chronic iron limitation.</title>
        <authorList>
            <person name="Lommer M."/>
            <person name="Specht M."/>
            <person name="Roy A.S."/>
            <person name="Kraemer L."/>
            <person name="Andreson R."/>
            <person name="Gutowska M.A."/>
            <person name="Wolf J."/>
            <person name="Bergner S.V."/>
            <person name="Schilhabel M.B."/>
            <person name="Klostermeier U.C."/>
            <person name="Beiko R.G."/>
            <person name="Rosenstiel P."/>
            <person name="Hippler M."/>
            <person name="Laroche J."/>
        </authorList>
    </citation>
    <scope>NUCLEOTIDE SEQUENCE [LARGE SCALE GENOMIC DNA]</scope>
    <source>
        <strain evidence="2 3">CCMP1005</strain>
    </source>
</reference>